<feature type="region of interest" description="Disordered" evidence="4">
    <location>
        <begin position="1346"/>
        <end position="1443"/>
    </location>
</feature>
<feature type="compositionally biased region" description="Polar residues" evidence="4">
    <location>
        <begin position="1687"/>
        <end position="1708"/>
    </location>
</feature>
<feature type="compositionally biased region" description="Low complexity" evidence="4">
    <location>
        <begin position="1857"/>
        <end position="1866"/>
    </location>
</feature>
<feature type="compositionally biased region" description="Polar residues" evidence="4">
    <location>
        <begin position="1905"/>
        <end position="1915"/>
    </location>
</feature>
<comment type="subcellular location">
    <subcellularLocation>
        <location evidence="1">Cytoplasm</location>
        <location evidence="1">Cytoskeleton</location>
        <location evidence="1">Microtubule organizing center</location>
        <location evidence="1">Centrosome</location>
    </subcellularLocation>
</comment>
<feature type="region of interest" description="Disordered" evidence="4">
    <location>
        <begin position="1"/>
        <end position="49"/>
    </location>
</feature>
<feature type="compositionally biased region" description="Polar residues" evidence="4">
    <location>
        <begin position="848"/>
        <end position="866"/>
    </location>
</feature>
<feature type="region of interest" description="Disordered" evidence="4">
    <location>
        <begin position="1776"/>
        <end position="1806"/>
    </location>
</feature>
<evidence type="ECO:0000313" key="7">
    <source>
        <dbReference type="Proteomes" id="UP001292094"/>
    </source>
</evidence>
<dbReference type="InterPro" id="IPR029299">
    <property type="entry name" value="ALMS_motif"/>
</dbReference>
<feature type="region of interest" description="Disordered" evidence="4">
    <location>
        <begin position="2214"/>
        <end position="2271"/>
    </location>
</feature>
<feature type="region of interest" description="Disordered" evidence="4">
    <location>
        <begin position="1531"/>
        <end position="1741"/>
    </location>
</feature>
<feature type="compositionally biased region" description="Basic and acidic residues" evidence="4">
    <location>
        <begin position="2104"/>
        <end position="2124"/>
    </location>
</feature>
<feature type="compositionally biased region" description="Polar residues" evidence="4">
    <location>
        <begin position="1201"/>
        <end position="1224"/>
    </location>
</feature>
<protein>
    <recommendedName>
        <fullName evidence="5">ALMS motif domain-containing protein</fullName>
    </recommendedName>
</protein>
<evidence type="ECO:0000259" key="5">
    <source>
        <dbReference type="Pfam" id="PF15309"/>
    </source>
</evidence>
<organism evidence="6 7">
    <name type="scientific">Petrolisthes manimaculis</name>
    <dbReference type="NCBI Taxonomy" id="1843537"/>
    <lineage>
        <taxon>Eukaryota</taxon>
        <taxon>Metazoa</taxon>
        <taxon>Ecdysozoa</taxon>
        <taxon>Arthropoda</taxon>
        <taxon>Crustacea</taxon>
        <taxon>Multicrustacea</taxon>
        <taxon>Malacostraca</taxon>
        <taxon>Eumalacostraca</taxon>
        <taxon>Eucarida</taxon>
        <taxon>Decapoda</taxon>
        <taxon>Pleocyemata</taxon>
        <taxon>Anomura</taxon>
        <taxon>Galatheoidea</taxon>
        <taxon>Porcellanidae</taxon>
        <taxon>Petrolisthes</taxon>
    </lineage>
</organism>
<feature type="compositionally biased region" description="Acidic residues" evidence="4">
    <location>
        <begin position="1366"/>
        <end position="1384"/>
    </location>
</feature>
<feature type="compositionally biased region" description="Polar residues" evidence="4">
    <location>
        <begin position="1148"/>
        <end position="1158"/>
    </location>
</feature>
<feature type="compositionally biased region" description="Basic and acidic residues" evidence="4">
    <location>
        <begin position="545"/>
        <end position="557"/>
    </location>
</feature>
<feature type="compositionally biased region" description="Polar residues" evidence="4">
    <location>
        <begin position="978"/>
        <end position="1006"/>
    </location>
</feature>
<dbReference type="Proteomes" id="UP001292094">
    <property type="component" value="Unassembled WGS sequence"/>
</dbReference>
<comment type="caution">
    <text evidence="6">The sequence shown here is derived from an EMBL/GenBank/DDBJ whole genome shotgun (WGS) entry which is preliminary data.</text>
</comment>
<feature type="compositionally biased region" description="Basic residues" evidence="4">
    <location>
        <begin position="2030"/>
        <end position="2043"/>
    </location>
</feature>
<dbReference type="Pfam" id="PF15309">
    <property type="entry name" value="ALMS_motif"/>
    <property type="match status" value="1"/>
</dbReference>
<feature type="region of interest" description="Disordered" evidence="4">
    <location>
        <begin position="280"/>
        <end position="355"/>
    </location>
</feature>
<feature type="compositionally biased region" description="Basic and acidic residues" evidence="4">
    <location>
        <begin position="1235"/>
        <end position="1250"/>
    </location>
</feature>
<feature type="compositionally biased region" description="Polar residues" evidence="4">
    <location>
        <begin position="2004"/>
        <end position="2029"/>
    </location>
</feature>
<feature type="region of interest" description="Disordered" evidence="4">
    <location>
        <begin position="1192"/>
        <end position="1333"/>
    </location>
</feature>
<feature type="compositionally biased region" description="Polar residues" evidence="4">
    <location>
        <begin position="464"/>
        <end position="478"/>
    </location>
</feature>
<dbReference type="EMBL" id="JAWZYT010003986">
    <property type="protein sequence ID" value="KAK4295839.1"/>
    <property type="molecule type" value="Genomic_DNA"/>
</dbReference>
<feature type="compositionally biased region" description="Low complexity" evidence="4">
    <location>
        <begin position="1555"/>
        <end position="1572"/>
    </location>
</feature>
<feature type="compositionally biased region" description="Basic and acidic residues" evidence="4">
    <location>
        <begin position="818"/>
        <end position="829"/>
    </location>
</feature>
<evidence type="ECO:0000256" key="3">
    <source>
        <dbReference type="ARBA" id="ARBA00023212"/>
    </source>
</evidence>
<feature type="compositionally biased region" description="Basic and acidic residues" evidence="4">
    <location>
        <begin position="1712"/>
        <end position="1722"/>
    </location>
</feature>
<feature type="compositionally biased region" description="Basic and acidic residues" evidence="4">
    <location>
        <begin position="1"/>
        <end position="12"/>
    </location>
</feature>
<feature type="compositionally biased region" description="Basic and acidic residues" evidence="4">
    <location>
        <begin position="1293"/>
        <end position="1311"/>
    </location>
</feature>
<feature type="compositionally biased region" description="Basic residues" evidence="4">
    <location>
        <begin position="2236"/>
        <end position="2246"/>
    </location>
</feature>
<feature type="region of interest" description="Disordered" evidence="4">
    <location>
        <begin position="2092"/>
        <end position="2201"/>
    </location>
</feature>
<feature type="compositionally biased region" description="Basic and acidic residues" evidence="4">
    <location>
        <begin position="1618"/>
        <end position="1629"/>
    </location>
</feature>
<feature type="compositionally biased region" description="Polar residues" evidence="4">
    <location>
        <begin position="22"/>
        <end position="38"/>
    </location>
</feature>
<feature type="compositionally biased region" description="Low complexity" evidence="4">
    <location>
        <begin position="1007"/>
        <end position="1018"/>
    </location>
</feature>
<keyword evidence="7" id="KW-1185">Reference proteome</keyword>
<feature type="compositionally biased region" description="Polar residues" evidence="4">
    <location>
        <begin position="2190"/>
        <end position="2201"/>
    </location>
</feature>
<feature type="region of interest" description="Disordered" evidence="4">
    <location>
        <begin position="1114"/>
        <end position="1178"/>
    </location>
</feature>
<evidence type="ECO:0000256" key="2">
    <source>
        <dbReference type="ARBA" id="ARBA00022490"/>
    </source>
</evidence>
<feature type="compositionally biased region" description="Basic and acidic residues" evidence="4">
    <location>
        <begin position="1594"/>
        <end position="1609"/>
    </location>
</feature>
<feature type="region of interest" description="Disordered" evidence="4">
    <location>
        <begin position="538"/>
        <end position="647"/>
    </location>
</feature>
<feature type="compositionally biased region" description="Basic and acidic residues" evidence="4">
    <location>
        <begin position="2146"/>
        <end position="2176"/>
    </location>
</feature>
<feature type="compositionally biased region" description="Polar residues" evidence="4">
    <location>
        <begin position="1574"/>
        <end position="1593"/>
    </location>
</feature>
<keyword evidence="3" id="KW-0206">Cytoskeleton</keyword>
<feature type="region of interest" description="Disordered" evidence="4">
    <location>
        <begin position="715"/>
        <end position="759"/>
    </location>
</feature>
<feature type="compositionally biased region" description="Basic and acidic residues" evidence="4">
    <location>
        <begin position="2044"/>
        <end position="2065"/>
    </location>
</feature>
<feature type="domain" description="ALMS motif" evidence="5">
    <location>
        <begin position="2417"/>
        <end position="2540"/>
    </location>
</feature>
<accession>A0AAE1NT92</accession>
<feature type="region of interest" description="Disordered" evidence="4">
    <location>
        <begin position="978"/>
        <end position="1023"/>
    </location>
</feature>
<feature type="region of interest" description="Disordered" evidence="4">
    <location>
        <begin position="77"/>
        <end position="102"/>
    </location>
</feature>
<feature type="compositionally biased region" description="Polar residues" evidence="4">
    <location>
        <begin position="1668"/>
        <end position="1677"/>
    </location>
</feature>
<feature type="region of interest" description="Disordered" evidence="4">
    <location>
        <begin position="464"/>
        <end position="483"/>
    </location>
</feature>
<keyword evidence="2" id="KW-0963">Cytoplasm</keyword>
<feature type="compositionally biased region" description="Low complexity" evidence="4">
    <location>
        <begin position="2125"/>
        <end position="2137"/>
    </location>
</feature>
<feature type="region of interest" description="Disordered" evidence="4">
    <location>
        <begin position="126"/>
        <end position="147"/>
    </location>
</feature>
<name>A0AAE1NT92_9EUCA</name>
<feature type="compositionally biased region" description="Basic and acidic residues" evidence="4">
    <location>
        <begin position="1976"/>
        <end position="1999"/>
    </location>
</feature>
<feature type="region of interest" description="Disordered" evidence="4">
    <location>
        <begin position="1850"/>
        <end position="2070"/>
    </location>
</feature>
<feature type="compositionally biased region" description="Polar residues" evidence="4">
    <location>
        <begin position="775"/>
        <end position="788"/>
    </location>
</feature>
<reference evidence="6" key="1">
    <citation type="submission" date="2023-11" db="EMBL/GenBank/DDBJ databases">
        <title>Genome assemblies of two species of porcelain crab, Petrolisthes cinctipes and Petrolisthes manimaculis (Anomura: Porcellanidae).</title>
        <authorList>
            <person name="Angst P."/>
        </authorList>
    </citation>
    <scope>NUCLEOTIDE SEQUENCE</scope>
    <source>
        <strain evidence="6">PB745_02</strain>
        <tissue evidence="6">Gill</tissue>
    </source>
</reference>
<feature type="compositionally biased region" description="Basic and acidic residues" evidence="4">
    <location>
        <begin position="1658"/>
        <end position="1667"/>
    </location>
</feature>
<evidence type="ECO:0000256" key="4">
    <source>
        <dbReference type="SAM" id="MobiDB-lite"/>
    </source>
</evidence>
<feature type="compositionally biased region" description="Low complexity" evidence="4">
    <location>
        <begin position="2214"/>
        <end position="2225"/>
    </location>
</feature>
<feature type="region of interest" description="Disordered" evidence="4">
    <location>
        <begin position="771"/>
        <end position="878"/>
    </location>
</feature>
<feature type="compositionally biased region" description="Polar residues" evidence="4">
    <location>
        <begin position="1425"/>
        <end position="1443"/>
    </location>
</feature>
<feature type="compositionally biased region" description="Polar residues" evidence="4">
    <location>
        <begin position="345"/>
        <end position="355"/>
    </location>
</feature>
<feature type="compositionally biased region" description="Basic residues" evidence="4">
    <location>
        <begin position="1635"/>
        <end position="1650"/>
    </location>
</feature>
<proteinExistence type="predicted"/>
<evidence type="ECO:0000256" key="1">
    <source>
        <dbReference type="ARBA" id="ARBA00004300"/>
    </source>
</evidence>
<feature type="compositionally biased region" description="Gly residues" evidence="4">
    <location>
        <begin position="558"/>
        <end position="568"/>
    </location>
</feature>
<evidence type="ECO:0000313" key="6">
    <source>
        <dbReference type="EMBL" id="KAK4295839.1"/>
    </source>
</evidence>
<feature type="compositionally biased region" description="Polar residues" evidence="4">
    <location>
        <begin position="1114"/>
        <end position="1128"/>
    </location>
</feature>
<sequence length="2567" mass="282438">MEGEKDEDKEGGLPEIYLSPSRKISSMVTEESQPTSDTEPGAWDDTDTETWTSLLAEATLNSRFTSLANTTFLGQREEIEGGSSQESQNTSLVGGQNPDLESLAERAPVGMGGEGTEVSLQMMRLKKSGKDGRLSGQRGETPGSDCPSTANLGVFARALRRPLLLDTQVGVAGSSELVFSPGGDQGFMVVPAPLTSLGDSGSDTEALEWVAACGALGGVPTLVPVRDIVEGADSAATPARTYGAGSGGLMAVGGIEGLERNSPAGLSTPDGELDLSVASERTVEGKKAEVSTVRPPVVGQSEEVEIVTRKDLGSTDGEESSDEGQTRSPARAPDIFGPTEVQPGSLGSQSENTDSVKTVVDLNRGEGQGCETDPSLSNPGLMMAQTMQLCPKPSFVVGGPISPRGKFKQFQNTVRDRMQDMKASLETQEAGPELDRDRYLAQPPLYPPIPLVNDQEISLASMVSVESTNPPESSERVTSPSVLSVSSAASSRRMEWDSGADVGYSGGITGGTPESALTSLSTLERIAIGSYASVLRTEPEGTTQVRERQRVSKRDGRVGLGRLGGQPGSGRLYPTLEGTTSSSTHSSPAHRVHKVCLSSSEEDINKRFGSPSQSPRRRPRKRSGVIGSRDGDLPQKRTSKNLAGLGKRLRELTQEQREGKSSSLVELGQFWTGSVHNHRSNSQYSLSLPHHLSDTFKRKSIRCGINRGMVGTANTSTSTSTLIPSVSPRPASASTSSTQVADVPVGLHSPTTTNSKHSSLASLAASESLHAYPHVSSSNDLSPRSNESSDLEVQGELAAVQDKPASYYHHPHNLKAKKNSENARNHESLQARQGEQEQVGVQKGKEQFQVNPTCASSSNQSSTAPVQSEVEGQMGDNEGESLQASNAALQSLSVRLLAHIQALGKAGCLGEGRDYHKLRDYATFIGVPATTEEERRLRQGVANVIMRMFGEIGGLDHTSDTSHASDTLHSDTFPSDTLLSATSNTLPSDTLPSDTLPTGPSDASDTQSGQQRSGRYSSEPVVLVSQDLDQPHSLDRKMSEDVMQKEVGTAVREHKVPSKAVYEEEEERCITPGGTVLVVPYRPTSATRTYYMAVSHEHGDGLVEAKQAPDTCIASSPDPSHPSITSPRSRCEAEVTRGQAEGWREETGSPSPLISSLTTHREGDPSENNWQDDEQSGWIGEDGTGAVAREWWSERPPLHSPPSSDDWSPLHQQSPWQLFKPTQWQHDREEEEEEEVRKDVEVLRKTKWWGEDEDRNAEERAAAEWWAGHSGTGRLYQDRQGMLHLAQQPPGYQEDRDSHPSESLSDQEHRRPAAPRPPWTSSGSESAYETIRERHRRVDEALASSFEFYSTSPRPARLVPCTPPSEQDDDEMNADVDDGEEDSNTQDNIPLRIPSPSSVASGGEVDSSPTSSRPKTHTQHPPPQSHSLLTSRSSYTEGQSSQISLIQMEKQRHVRKIQRHILTLEKLERALLEQLGDSLGSEGSFQKRLTEESDKNIKGQHNIVEQSETGTSSLMSSDYNERMNRHRKFMNRAVNQETTRLTTGDAQDPLNMQASGRSQSPSSPLRSHSPSPCVNVSQYSSDLTSSRASTMRQVENEVRKLASAEEKSRRGLQRVRGTRHEARETRQDPHTSASRSKHKEAARGQHKHYAHSSATRSKNREGARVSNRENICTSSARGRNEEGVRSTGRTGNHSTTQDPIINAVQKSGSKVAAERESSRHGTEGTVHWRKGAVSSNQQPTSVKVLVEDEQRESDEIEQRENGREGKNRICVKINEVDNGNDGSSKAFTHDKQDARSSAASSVLGSRARNNKHLKDFTQMFPSSESILLGGCLNVGIQTGDSLLYPSRRGKDVCNGKSSGSSSSSGSPAHTTSTENDGGKYRKQGKDRKNEKYKTQRNQHQEGYIASSNVESIKSSQDQDDRPISLPESDTKPIGPTDNKRDPMPQSCEIQKCRNVQKVGTNLNKPESKRDNRRVRERSVNQRKEAWSESSRERSSETKRPGSGKSKNLPEQSTKISSRPCSGKMSTSSRHTGKIVKHMKRNGRGRIDKEPSVDRGDMDQDSERENGFSSDCRNVIGVKSKFEEKFSRVETDKIRINKPPGGNKINKEQKLESRFRSAQDHRHNLESALESESENSSSRGVNAKIGRGKELIRDKIKIKEREMENKVRSARDSKGQRGETPSFKSAEERSATSNGSEYTSWSETVKDKCLPFAELESSESTSTGEVGEAEFDEKTARRDRRHKRHVSGRMQRTATSQEMQHSTNHRTQPTPPLIAGVENYPVNSMSPPPSLKQGAPGDPVGYVQIHSERNVIDHQVSSEYLPNSKYRMFSNLNNQEQARFMNITHLDPQEDAQRAKRQLRGMREQSVTLRTDLKKYKNPVRFDVVLNDKEIFQPRQIITADPAAVGVRGMSREKCSTQKLSLQEALARAKPMYVQEANDRHALIHLKKEMRQSAQQHNHQVVAQIPPNLQTPSTLQRFLYKPELSPIFSYRDIRQQNRRLYDLLPESGSLGLRHQRLAENRTNRLMANLYSQRLRKKVMKGQVSHAHKEIVTPISTRVHPVHRPTTRH</sequence>
<gene>
    <name evidence="6" type="ORF">Pmani_031625</name>
</gene>
<dbReference type="GO" id="GO:0005813">
    <property type="term" value="C:centrosome"/>
    <property type="evidence" value="ECO:0007669"/>
    <property type="project" value="UniProtKB-SubCell"/>
</dbReference>
<feature type="compositionally biased region" description="Low complexity" evidence="4">
    <location>
        <begin position="724"/>
        <end position="738"/>
    </location>
</feature>
<feature type="compositionally biased region" description="Polar residues" evidence="4">
    <location>
        <begin position="2249"/>
        <end position="2267"/>
    </location>
</feature>
<feature type="compositionally biased region" description="Polar residues" evidence="4">
    <location>
        <begin position="1533"/>
        <end position="1554"/>
    </location>
</feature>